<dbReference type="Proteomes" id="UP001207468">
    <property type="component" value="Unassembled WGS sequence"/>
</dbReference>
<accession>A0ACC0UL62</accession>
<reference evidence="1" key="1">
    <citation type="submission" date="2021-03" db="EMBL/GenBank/DDBJ databases">
        <title>Evolutionary priming and transition to the ectomycorrhizal habit in an iconic lineage of mushroom-forming fungi: is preadaptation a requirement?</title>
        <authorList>
            <consortium name="DOE Joint Genome Institute"/>
            <person name="Looney B.P."/>
            <person name="Miyauchi S."/>
            <person name="Morin E."/>
            <person name="Drula E."/>
            <person name="Courty P.E."/>
            <person name="Chicoki N."/>
            <person name="Fauchery L."/>
            <person name="Kohler A."/>
            <person name="Kuo A."/>
            <person name="LaButti K."/>
            <person name="Pangilinan J."/>
            <person name="Lipzen A."/>
            <person name="Riley R."/>
            <person name="Andreopoulos W."/>
            <person name="He G."/>
            <person name="Johnson J."/>
            <person name="Barry K.W."/>
            <person name="Grigoriev I.V."/>
            <person name="Nagy L."/>
            <person name="Hibbett D."/>
            <person name="Henrissat B."/>
            <person name="Matheny P.B."/>
            <person name="Labbe J."/>
            <person name="Martin A.F."/>
        </authorList>
    </citation>
    <scope>NUCLEOTIDE SEQUENCE</scope>
    <source>
        <strain evidence="1">BPL698</strain>
    </source>
</reference>
<protein>
    <submittedName>
        <fullName evidence="1">Mini-chromosome maintenance replisome factor-domain-containing protein</fullName>
    </submittedName>
</protein>
<name>A0ACC0UL62_9AGAM</name>
<dbReference type="EMBL" id="JAGFNK010000009">
    <property type="protein sequence ID" value="KAI9512433.1"/>
    <property type="molecule type" value="Genomic_DNA"/>
</dbReference>
<evidence type="ECO:0000313" key="2">
    <source>
        <dbReference type="Proteomes" id="UP001207468"/>
    </source>
</evidence>
<organism evidence="1 2">
    <name type="scientific">Russula earlei</name>
    <dbReference type="NCBI Taxonomy" id="71964"/>
    <lineage>
        <taxon>Eukaryota</taxon>
        <taxon>Fungi</taxon>
        <taxon>Dikarya</taxon>
        <taxon>Basidiomycota</taxon>
        <taxon>Agaricomycotina</taxon>
        <taxon>Agaricomycetes</taxon>
        <taxon>Russulales</taxon>
        <taxon>Russulaceae</taxon>
        <taxon>Russula</taxon>
    </lineage>
</organism>
<sequence>MVSSLLVEALSSPTDVLVSFYDTYDREAINEFPKAVARYFSDIFRTEEALLEIPPLIPLRSLSSYHDRALVRFRALVQDTSPSPEMYLSKFRDGRCGGWGLLDSSQSNGDDTEFDYNDLRDCTVLWAVSVPGETVWYQTVSNGDVIDQSELPPDGLLRAHKYPIPKEAHCGVQIKMYGNIGNDVPKTADVLNFVGILNNEPQVLVAGSDEAMMVPTLHVLFTRDHRLGIPKAPEDLTQQHIGEELLDWIADEALGGDRDAAEWVLLACTSRVQSRARSLNPLSLTLAHFPSPMSSPSAVPTLSRVLSLLLPLQVTLPLSLDLLNSVPFAPESVNEDLHSGYLQLAHGTTMLMTEGGIQEGKLVERGVLNVRAIQQVISTQTLAYKFPFSEFSFPTDISFVILAQGTKSALFQTDFTLPLNPSSTSDLYKPKSNIKLPSVDKLDAFRRLVLSAKTGNIELTESISEHIQEDFVKQRRADNAISPEDLKQTITLARLIGLTKQEGVVTLEGWEHAKEMNKRRKARFT</sequence>
<gene>
    <name evidence="1" type="ORF">F5148DRAFT_973610</name>
</gene>
<evidence type="ECO:0000313" key="1">
    <source>
        <dbReference type="EMBL" id="KAI9512433.1"/>
    </source>
</evidence>
<comment type="caution">
    <text evidence="1">The sequence shown here is derived from an EMBL/GenBank/DDBJ whole genome shotgun (WGS) entry which is preliminary data.</text>
</comment>
<keyword evidence="2" id="KW-1185">Reference proteome</keyword>
<proteinExistence type="predicted"/>